<dbReference type="GO" id="GO:0006508">
    <property type="term" value="P:proteolysis"/>
    <property type="evidence" value="ECO:0007669"/>
    <property type="project" value="UniProtKB-KW"/>
</dbReference>
<dbReference type="AlphaFoldDB" id="A0A9J6C5Z9"/>
<organism evidence="14 15">
    <name type="scientific">Polypedilum vanderplanki</name>
    <name type="common">Sleeping chironomid midge</name>
    <dbReference type="NCBI Taxonomy" id="319348"/>
    <lineage>
        <taxon>Eukaryota</taxon>
        <taxon>Metazoa</taxon>
        <taxon>Ecdysozoa</taxon>
        <taxon>Arthropoda</taxon>
        <taxon>Hexapoda</taxon>
        <taxon>Insecta</taxon>
        <taxon>Pterygota</taxon>
        <taxon>Neoptera</taxon>
        <taxon>Endopterygota</taxon>
        <taxon>Diptera</taxon>
        <taxon>Nematocera</taxon>
        <taxon>Chironomoidea</taxon>
        <taxon>Chironomidae</taxon>
        <taxon>Chironominae</taxon>
        <taxon>Polypedilum</taxon>
        <taxon>Polypedilum</taxon>
    </lineage>
</organism>
<evidence type="ECO:0000259" key="13">
    <source>
        <dbReference type="PROSITE" id="PS52035"/>
    </source>
</evidence>
<evidence type="ECO:0000313" key="14">
    <source>
        <dbReference type="EMBL" id="KAG5677264.1"/>
    </source>
</evidence>
<keyword evidence="10" id="KW-1015">Disulfide bond</keyword>
<evidence type="ECO:0000313" key="15">
    <source>
        <dbReference type="Proteomes" id="UP001107558"/>
    </source>
</evidence>
<keyword evidence="15" id="KW-1185">Reference proteome</keyword>
<accession>A0A9J6C5Z9</accession>
<dbReference type="EMBL" id="JADBJN010000002">
    <property type="protein sequence ID" value="KAG5677264.1"/>
    <property type="molecule type" value="Genomic_DNA"/>
</dbReference>
<reference evidence="14" key="1">
    <citation type="submission" date="2021-03" db="EMBL/GenBank/DDBJ databases">
        <title>Chromosome level genome of the anhydrobiotic midge Polypedilum vanderplanki.</title>
        <authorList>
            <person name="Yoshida Y."/>
            <person name="Kikawada T."/>
            <person name="Gusev O."/>
        </authorList>
    </citation>
    <scope>NUCLEOTIDE SEQUENCE</scope>
    <source>
        <strain evidence="14">NIAS01</strain>
        <tissue evidence="14">Whole body or cell culture</tissue>
    </source>
</reference>
<dbReference type="SUPFAM" id="SSF53187">
    <property type="entry name" value="Zn-dependent exopeptidases"/>
    <property type="match status" value="1"/>
</dbReference>
<dbReference type="GO" id="GO:0005615">
    <property type="term" value="C:extracellular space"/>
    <property type="evidence" value="ECO:0007669"/>
    <property type="project" value="TreeGrafter"/>
</dbReference>
<name>A0A9J6C5Z9_POLVA</name>
<dbReference type="GO" id="GO:0008270">
    <property type="term" value="F:zinc ion binding"/>
    <property type="evidence" value="ECO:0007669"/>
    <property type="project" value="InterPro"/>
</dbReference>
<dbReference type="InterPro" id="IPR003146">
    <property type="entry name" value="M14A_act_pep"/>
</dbReference>
<evidence type="ECO:0000256" key="10">
    <source>
        <dbReference type="ARBA" id="ARBA00023157"/>
    </source>
</evidence>
<comment type="caution">
    <text evidence="14">The sequence shown here is derived from an EMBL/GenBank/DDBJ whole genome shotgun (WGS) entry which is preliminary data.</text>
</comment>
<keyword evidence="9" id="KW-0482">Metalloprotease</keyword>
<dbReference type="InterPro" id="IPR000834">
    <property type="entry name" value="Peptidase_M14"/>
</dbReference>
<keyword evidence="6 12" id="KW-0732">Signal</keyword>
<keyword evidence="8" id="KW-0862">Zinc</keyword>
<keyword evidence="5" id="KW-0479">Metal-binding</keyword>
<evidence type="ECO:0000256" key="9">
    <source>
        <dbReference type="ARBA" id="ARBA00023049"/>
    </source>
</evidence>
<dbReference type="Pfam" id="PF00246">
    <property type="entry name" value="Peptidase_M14"/>
    <property type="match status" value="1"/>
</dbReference>
<gene>
    <name evidence="14" type="ORF">PVAND_007035</name>
</gene>
<dbReference type="FunFam" id="3.40.630.10:FF:000084">
    <property type="entry name" value="Carboxypeptidase B2"/>
    <property type="match status" value="1"/>
</dbReference>
<proteinExistence type="inferred from homology"/>
<evidence type="ECO:0000256" key="11">
    <source>
        <dbReference type="PROSITE-ProRule" id="PRU01379"/>
    </source>
</evidence>
<keyword evidence="7" id="KW-0378">Hydrolase</keyword>
<evidence type="ECO:0000256" key="2">
    <source>
        <dbReference type="ARBA" id="ARBA00005988"/>
    </source>
</evidence>
<feature type="chain" id="PRO_5039895326" description="Peptidase M14 domain-containing protein" evidence="12">
    <location>
        <begin position="20"/>
        <end position="418"/>
    </location>
</feature>
<evidence type="ECO:0000256" key="6">
    <source>
        <dbReference type="ARBA" id="ARBA00022729"/>
    </source>
</evidence>
<evidence type="ECO:0000256" key="8">
    <source>
        <dbReference type="ARBA" id="ARBA00022833"/>
    </source>
</evidence>
<dbReference type="Gene3D" id="3.30.70.340">
    <property type="entry name" value="Metallocarboxypeptidase-like"/>
    <property type="match status" value="1"/>
</dbReference>
<dbReference type="PROSITE" id="PS52035">
    <property type="entry name" value="PEPTIDASE_M14"/>
    <property type="match status" value="1"/>
</dbReference>
<evidence type="ECO:0000256" key="4">
    <source>
        <dbReference type="ARBA" id="ARBA00022670"/>
    </source>
</evidence>
<comment type="cofactor">
    <cofactor evidence="1">
        <name>Zn(2+)</name>
        <dbReference type="ChEBI" id="CHEBI:29105"/>
    </cofactor>
</comment>
<dbReference type="Gene3D" id="3.40.630.10">
    <property type="entry name" value="Zn peptidases"/>
    <property type="match status" value="1"/>
</dbReference>
<feature type="active site" description="Proton donor/acceptor" evidence="11">
    <location>
        <position position="381"/>
    </location>
</feature>
<dbReference type="OrthoDB" id="3626597at2759"/>
<dbReference type="InterPro" id="IPR036990">
    <property type="entry name" value="M14A-like_propep"/>
</dbReference>
<keyword evidence="3" id="KW-0121">Carboxypeptidase</keyword>
<dbReference type="Pfam" id="PF02244">
    <property type="entry name" value="Propep_M14"/>
    <property type="match status" value="1"/>
</dbReference>
<sequence length="418" mass="47803">MKFLLIFLSFILAANCSEGYKNYKLYDVVPNETQYDALAAWEYIDGVDFFRLTSPNRSSKVLIAPKIQNDFESFLTRNNIVYSILSEDFDVEIEKERESMMETRKMKTGYSIEGTADFSVYWSFAEMDRYLQDLAARYPHRITLENLIFSPEGRHVWAVKISSGVFGQKPIIGMETGMHAREWAAPPTSFYLIDKLVTDEAIAAELLARVDWLIVPMQNPDGYEWSRTPNNRLWRQNRRQITPTCTGADLNRNFAYSWRAATVACGNLTYPGPFALSEPEDFVLHEVMERYRQNLRMYLSVHTFGDLVLFPWGYSDNPGPLPLNNVEEHIHVGNIFRDAILAATGKDYFVVNSLNYFGNINGAVDDNMLAAVGADLAYTLELTDGFSFLYPEDRILALSEETFVGYRALGRYIGETYG</sequence>
<dbReference type="SMART" id="SM00631">
    <property type="entry name" value="Zn_pept"/>
    <property type="match status" value="1"/>
</dbReference>
<dbReference type="SUPFAM" id="SSF54897">
    <property type="entry name" value="Protease propeptides/inhibitors"/>
    <property type="match status" value="1"/>
</dbReference>
<dbReference type="GO" id="GO:0004181">
    <property type="term" value="F:metallocarboxypeptidase activity"/>
    <property type="evidence" value="ECO:0007669"/>
    <property type="project" value="InterPro"/>
</dbReference>
<keyword evidence="4" id="KW-0645">Protease</keyword>
<dbReference type="PANTHER" id="PTHR11705:SF140">
    <property type="entry name" value="FI02848P-RELATED"/>
    <property type="match status" value="1"/>
</dbReference>
<feature type="domain" description="Peptidase M14" evidence="13">
    <location>
        <begin position="120"/>
        <end position="413"/>
    </location>
</feature>
<evidence type="ECO:0000256" key="12">
    <source>
        <dbReference type="SAM" id="SignalP"/>
    </source>
</evidence>
<protein>
    <recommendedName>
        <fullName evidence="13">Peptidase M14 domain-containing protein</fullName>
    </recommendedName>
</protein>
<dbReference type="Proteomes" id="UP001107558">
    <property type="component" value="Chromosome 2"/>
</dbReference>
<comment type="similarity">
    <text evidence="2 11">Belongs to the peptidase M14 family.</text>
</comment>
<evidence type="ECO:0000256" key="7">
    <source>
        <dbReference type="ARBA" id="ARBA00022801"/>
    </source>
</evidence>
<evidence type="ECO:0000256" key="1">
    <source>
        <dbReference type="ARBA" id="ARBA00001947"/>
    </source>
</evidence>
<dbReference type="PRINTS" id="PR00765">
    <property type="entry name" value="CRBOXYPTASEA"/>
</dbReference>
<feature type="signal peptide" evidence="12">
    <location>
        <begin position="1"/>
        <end position="19"/>
    </location>
</feature>
<evidence type="ECO:0000256" key="3">
    <source>
        <dbReference type="ARBA" id="ARBA00022645"/>
    </source>
</evidence>
<dbReference type="PANTHER" id="PTHR11705">
    <property type="entry name" value="PROTEASE FAMILY M14 CARBOXYPEPTIDASE A,B"/>
    <property type="match status" value="1"/>
</dbReference>
<evidence type="ECO:0000256" key="5">
    <source>
        <dbReference type="ARBA" id="ARBA00022723"/>
    </source>
</evidence>